<keyword evidence="2" id="KW-1133">Transmembrane helix</keyword>
<proteinExistence type="predicted"/>
<keyword evidence="2" id="KW-0812">Transmembrane</keyword>
<gene>
    <name evidence="3" type="ORF">CRENBAI_003181</name>
</gene>
<feature type="region of interest" description="Disordered" evidence="1">
    <location>
        <begin position="164"/>
        <end position="216"/>
    </location>
</feature>
<evidence type="ECO:0000256" key="1">
    <source>
        <dbReference type="SAM" id="MobiDB-lite"/>
    </source>
</evidence>
<feature type="region of interest" description="Disordered" evidence="1">
    <location>
        <begin position="297"/>
        <end position="386"/>
    </location>
</feature>
<evidence type="ECO:0000313" key="3">
    <source>
        <dbReference type="EMBL" id="KAK5614346.1"/>
    </source>
</evidence>
<feature type="transmembrane region" description="Helical" evidence="2">
    <location>
        <begin position="408"/>
        <end position="427"/>
    </location>
</feature>
<dbReference type="EMBL" id="JAHHUM010001165">
    <property type="protein sequence ID" value="KAK5614346.1"/>
    <property type="molecule type" value="Genomic_DNA"/>
</dbReference>
<feature type="compositionally biased region" description="Gly residues" evidence="1">
    <location>
        <begin position="64"/>
        <end position="76"/>
    </location>
</feature>
<feature type="region of interest" description="Disordered" evidence="1">
    <location>
        <begin position="61"/>
        <end position="80"/>
    </location>
</feature>
<feature type="compositionally biased region" description="Low complexity" evidence="1">
    <location>
        <begin position="313"/>
        <end position="335"/>
    </location>
</feature>
<dbReference type="Proteomes" id="UP001311232">
    <property type="component" value="Unassembled WGS sequence"/>
</dbReference>
<evidence type="ECO:0000256" key="2">
    <source>
        <dbReference type="SAM" id="Phobius"/>
    </source>
</evidence>
<dbReference type="AlphaFoldDB" id="A0AAV9RZ80"/>
<keyword evidence="2" id="KW-0472">Membrane</keyword>
<comment type="caution">
    <text evidence="3">The sequence shown here is derived from an EMBL/GenBank/DDBJ whole genome shotgun (WGS) entry which is preliminary data.</text>
</comment>
<feature type="compositionally biased region" description="Basic and acidic residues" evidence="1">
    <location>
        <begin position="348"/>
        <end position="367"/>
    </location>
</feature>
<accession>A0AAV9RZ80</accession>
<name>A0AAV9RZ80_9TELE</name>
<protein>
    <submittedName>
        <fullName evidence="3">Uncharacterized protein</fullName>
    </submittedName>
</protein>
<organism evidence="3 4">
    <name type="scientific">Crenichthys baileyi</name>
    <name type="common">White River springfish</name>
    <dbReference type="NCBI Taxonomy" id="28760"/>
    <lineage>
        <taxon>Eukaryota</taxon>
        <taxon>Metazoa</taxon>
        <taxon>Chordata</taxon>
        <taxon>Craniata</taxon>
        <taxon>Vertebrata</taxon>
        <taxon>Euteleostomi</taxon>
        <taxon>Actinopterygii</taxon>
        <taxon>Neopterygii</taxon>
        <taxon>Teleostei</taxon>
        <taxon>Neoteleostei</taxon>
        <taxon>Acanthomorphata</taxon>
        <taxon>Ovalentaria</taxon>
        <taxon>Atherinomorphae</taxon>
        <taxon>Cyprinodontiformes</taxon>
        <taxon>Goodeidae</taxon>
        <taxon>Crenichthys</taxon>
    </lineage>
</organism>
<keyword evidence="4" id="KW-1185">Reference proteome</keyword>
<feature type="transmembrane region" description="Helical" evidence="2">
    <location>
        <begin position="467"/>
        <end position="487"/>
    </location>
</feature>
<evidence type="ECO:0000313" key="4">
    <source>
        <dbReference type="Proteomes" id="UP001311232"/>
    </source>
</evidence>
<reference evidence="3 4" key="1">
    <citation type="submission" date="2021-06" db="EMBL/GenBank/DDBJ databases">
        <authorList>
            <person name="Palmer J.M."/>
        </authorList>
    </citation>
    <scope>NUCLEOTIDE SEQUENCE [LARGE SCALE GENOMIC DNA]</scope>
    <source>
        <strain evidence="3 4">MEX-2019</strain>
        <tissue evidence="3">Muscle</tissue>
    </source>
</reference>
<feature type="transmembrane region" description="Helical" evidence="2">
    <location>
        <begin position="439"/>
        <end position="461"/>
    </location>
</feature>
<sequence>MDLWVQDHIGEAKRWFLPADEKAAASNPASSFAIALSPRLAAAPTHAVFARSSPVFCGNTRRAGGAGENQADGGGLRDSSKAVSLPPTYILVSSPERCCCRSVHARSPELCCCRATHARSLELCCCENSPRQGSRAPLQISRRHVSRTKWQFSPRHVSRALPLYSPSLPQPPPHAAEDVGRGTAQVVGGPGDALAPAHATEGLGDTSVPAHATEGLGDASAPGLKAFQGLSERLVLVLVPEPCDEDEPSSDPVPERFKEKLVLIVASEARYEEFKEEVPPDPVSEGFKEQLVLVLASEGPPDSPSASEGPPDSASVPVSEGPVGSVPVSEGPAGSFPFSEGSPGTVKAKPDSKPDCKPDSKPPEFHRVSGGSSTLHGRPPDLPSRGSSTLLCRPPDRFLINLQVPADIGLHSLYVSAVLLVFAFAAVAGRQGLYVSAGLLVFAFAVGRHGLCVSVVLHVSAADRQGLQVLILAFIATAGLHVFAEVAGRPGS</sequence>